<dbReference type="InterPro" id="IPR027417">
    <property type="entry name" value="P-loop_NTPase"/>
</dbReference>
<name>A0ABY6LEZ6_9ARAC</name>
<gene>
    <name evidence="6" type="ORF">LAZ67_18000587</name>
</gene>
<keyword evidence="3" id="KW-0547">Nucleotide-binding</keyword>
<proteinExistence type="predicted"/>
<evidence type="ECO:0000256" key="3">
    <source>
        <dbReference type="ARBA" id="ARBA00022741"/>
    </source>
</evidence>
<evidence type="ECO:0000313" key="7">
    <source>
        <dbReference type="Proteomes" id="UP001235939"/>
    </source>
</evidence>
<dbReference type="Gene3D" id="3.40.50.300">
    <property type="entry name" value="P-loop containing nucleotide triphosphate hydrolases"/>
    <property type="match status" value="1"/>
</dbReference>
<organism evidence="6 7">
    <name type="scientific">Cordylochernes scorpioides</name>
    <dbReference type="NCBI Taxonomy" id="51811"/>
    <lineage>
        <taxon>Eukaryota</taxon>
        <taxon>Metazoa</taxon>
        <taxon>Ecdysozoa</taxon>
        <taxon>Arthropoda</taxon>
        <taxon>Chelicerata</taxon>
        <taxon>Arachnida</taxon>
        <taxon>Pseudoscorpiones</taxon>
        <taxon>Cheliferoidea</taxon>
        <taxon>Chernetidae</taxon>
        <taxon>Cordylochernes</taxon>
    </lineage>
</organism>
<keyword evidence="7" id="KW-1185">Reference proteome</keyword>
<evidence type="ECO:0000259" key="5">
    <source>
        <dbReference type="PROSITE" id="PS50893"/>
    </source>
</evidence>
<dbReference type="EMBL" id="CP092880">
    <property type="protein sequence ID" value="UYV79767.1"/>
    <property type="molecule type" value="Genomic_DNA"/>
</dbReference>
<dbReference type="SUPFAM" id="SSF52540">
    <property type="entry name" value="P-loop containing nucleoside triphosphate hydrolases"/>
    <property type="match status" value="1"/>
</dbReference>
<feature type="domain" description="ABC transporter" evidence="5">
    <location>
        <begin position="8"/>
        <end position="237"/>
    </location>
</feature>
<dbReference type="PANTHER" id="PTHR24223:SF443">
    <property type="entry name" value="MULTIDRUG-RESISTANCE LIKE PROTEIN 1, ISOFORM I"/>
    <property type="match status" value="1"/>
</dbReference>
<dbReference type="PANTHER" id="PTHR24223">
    <property type="entry name" value="ATP-BINDING CASSETTE SUB-FAMILY C"/>
    <property type="match status" value="1"/>
</dbReference>
<dbReference type="Pfam" id="PF00005">
    <property type="entry name" value="ABC_tran"/>
    <property type="match status" value="1"/>
</dbReference>
<evidence type="ECO:0000256" key="2">
    <source>
        <dbReference type="ARBA" id="ARBA00022737"/>
    </source>
</evidence>
<protein>
    <submittedName>
        <fullName evidence="6">ABCC1</fullName>
    </submittedName>
</protein>
<evidence type="ECO:0000256" key="1">
    <source>
        <dbReference type="ARBA" id="ARBA00004127"/>
    </source>
</evidence>
<evidence type="ECO:0000313" key="6">
    <source>
        <dbReference type="EMBL" id="UYV79767.1"/>
    </source>
</evidence>
<comment type="subcellular location">
    <subcellularLocation>
        <location evidence="1">Endomembrane system</location>
        <topology evidence="1">Multi-pass membrane protein</topology>
    </subcellularLocation>
</comment>
<accession>A0ABY6LEZ6</accession>
<keyword evidence="4" id="KW-0067">ATP-binding</keyword>
<sequence>MEALGDGISINQASFSWSEDIEATPALKNLTLNIPKRSLVGVIGRIQYKCCRLTLMSQGDIAYASQDALIQNVAVKQNILFLNNYDFKLYRRVLENCSLELDLIILPGGDMTEIGEKGVNLSGGKKQRVNLARAVYQNRYIYLLDDSLSAVEAHVGRHIFQHIVGYPQAQSDISPVYPYMCHNGSVGCQTRVLVTHALSVLPETDLVVVMEGGQVREMGTYQDLLARPDGALALLMEEHAQQLIQDQKNAPSKTEEIQRQVNIQSSPLLHQLKLLFDKFERLLKAHLFHR</sequence>
<evidence type="ECO:0000256" key="4">
    <source>
        <dbReference type="ARBA" id="ARBA00022840"/>
    </source>
</evidence>
<dbReference type="PROSITE" id="PS50893">
    <property type="entry name" value="ABC_TRANSPORTER_2"/>
    <property type="match status" value="1"/>
</dbReference>
<dbReference type="InterPro" id="IPR003439">
    <property type="entry name" value="ABC_transporter-like_ATP-bd"/>
</dbReference>
<keyword evidence="2" id="KW-0677">Repeat</keyword>
<reference evidence="6 7" key="1">
    <citation type="submission" date="2022-01" db="EMBL/GenBank/DDBJ databases">
        <title>A chromosomal length assembly of Cordylochernes scorpioides.</title>
        <authorList>
            <person name="Zeh D."/>
            <person name="Zeh J."/>
        </authorList>
    </citation>
    <scope>NUCLEOTIDE SEQUENCE [LARGE SCALE GENOMIC DNA]</scope>
    <source>
        <strain evidence="6">IN4F17</strain>
        <tissue evidence="6">Whole Body</tissue>
    </source>
</reference>
<dbReference type="Proteomes" id="UP001235939">
    <property type="component" value="Chromosome 18"/>
</dbReference>
<dbReference type="InterPro" id="IPR050173">
    <property type="entry name" value="ABC_transporter_C-like"/>
</dbReference>